<name>A0ACA9UCP2_BIOOC</name>
<reference evidence="1" key="2">
    <citation type="submission" date="2021-10" db="EMBL/GenBank/DDBJ databases">
        <authorList>
            <person name="Piombo E."/>
        </authorList>
    </citation>
    <scope>NUCLEOTIDE SEQUENCE</scope>
</reference>
<dbReference type="Proteomes" id="UP000836387">
    <property type="component" value="Unassembled WGS sequence"/>
</dbReference>
<evidence type="ECO:0000313" key="2">
    <source>
        <dbReference type="Proteomes" id="UP000836387"/>
    </source>
</evidence>
<keyword evidence="2" id="KW-1185">Reference proteome</keyword>
<protein>
    <submittedName>
        <fullName evidence="1">Uncharacterized protein</fullName>
    </submittedName>
</protein>
<comment type="caution">
    <text evidence="1">The sequence shown here is derived from an EMBL/GenBank/DDBJ whole genome shotgun (WGS) entry which is preliminary data.</text>
</comment>
<gene>
    <name evidence="1" type="ORF">CRV2_00020673</name>
</gene>
<reference evidence="1" key="1">
    <citation type="submission" date="2020-04" db="EMBL/GenBank/DDBJ databases">
        <authorList>
            <person name="Broberg M."/>
        </authorList>
    </citation>
    <scope>NUCLEOTIDE SEQUENCE</scope>
</reference>
<organism evidence="1 2">
    <name type="scientific">Clonostachys rosea f. rosea IK726</name>
    <dbReference type="NCBI Taxonomy" id="1349383"/>
    <lineage>
        <taxon>Eukaryota</taxon>
        <taxon>Fungi</taxon>
        <taxon>Dikarya</taxon>
        <taxon>Ascomycota</taxon>
        <taxon>Pezizomycotina</taxon>
        <taxon>Sordariomycetes</taxon>
        <taxon>Hypocreomycetidae</taxon>
        <taxon>Hypocreales</taxon>
        <taxon>Bionectriaceae</taxon>
        <taxon>Clonostachys</taxon>
    </lineage>
</organism>
<dbReference type="EMBL" id="CADEHS020000215">
    <property type="protein sequence ID" value="CAG9950991.1"/>
    <property type="molecule type" value="Genomic_DNA"/>
</dbReference>
<proteinExistence type="predicted"/>
<evidence type="ECO:0000313" key="1">
    <source>
        <dbReference type="EMBL" id="CAG9950991.1"/>
    </source>
</evidence>
<sequence>MAKKNLVASVRLTNTDKNKPKDKIEDGLRIATLKSKSRSSIELLSIWKMNLQRRREYPTQRIGMLNSSIELLDLLFKVAILSPSSILSFGLFLSVLVSLTLATKFFLAMLIHI</sequence>
<accession>A0ACA9UCP2</accession>